<evidence type="ECO:0000313" key="8">
    <source>
        <dbReference type="Proteomes" id="UP000680815"/>
    </source>
</evidence>
<dbReference type="PROSITE" id="PS50111">
    <property type="entry name" value="CHEMOTAXIS_TRANSDUC_2"/>
    <property type="match status" value="1"/>
</dbReference>
<dbReference type="Pfam" id="PF07238">
    <property type="entry name" value="PilZ"/>
    <property type="match status" value="1"/>
</dbReference>
<dbReference type="Pfam" id="PF00672">
    <property type="entry name" value="HAMP"/>
    <property type="match status" value="1"/>
</dbReference>
<dbReference type="SMART" id="SM00304">
    <property type="entry name" value="HAMP"/>
    <property type="match status" value="1"/>
</dbReference>
<organism evidence="7 8">
    <name type="scientific">Roseomonas nitratireducens</name>
    <dbReference type="NCBI Taxonomy" id="2820810"/>
    <lineage>
        <taxon>Bacteria</taxon>
        <taxon>Pseudomonadati</taxon>
        <taxon>Pseudomonadota</taxon>
        <taxon>Alphaproteobacteria</taxon>
        <taxon>Acetobacterales</taxon>
        <taxon>Roseomonadaceae</taxon>
        <taxon>Roseomonas</taxon>
    </lineage>
</organism>
<sequence length="659" mass="67506">MGRWLGSIAARVYALVGFLALLAVGGGVLAHSALRDYGNDVAHVGRLQERAYLAQRIDAGVYAVVMESRGLYMAKNRAESERFAAGLRRHLADIRRDADRLATIAQGVETVPPLLAALADFIRFRSELARIGVEQGAPAADAMGNNADNRANRTRVNQALSAAASGFSAEAEAAAQDIIATGERLATLLLAAMVGGAVLAGLIALWLVRAGIGQPIGRLTRAMQGLAAGATDIALPDASRRDEIGGMARALDVFRRNAEENKALRIAQEEARDAAVAERVAALRAMADRLEAETRRSLDQIAARIADMAAEADAMADGAATAAAGSDALVGGARATLDHSAGSAAAAEQMSASIREITGRVEEAAAATRRAVAGAEDGNRAIAGLQQSVERIGEVARLISDIASRTNLLALNATIEAARAGEAGKGFAVVAGEVKSLANQTASSTAEIARQIEAVVGATEQAVRAVGGIATTVQHVDGAAMAIAQVMAQQSSATSEISRAAAGAADAARDMSGRSSALSGMTRDVETRAAALRQAARDADAAMGDLRGTLIRLVRESTAEVDRRQHPRVAADATAIIEANGARHAVRLVNVSEGGAAVAGGPPQAVGTPVGLAVQGHRALPAIVVATEGDLVRLRFEDAASGRSLLAALDGKAAGLRAA</sequence>
<dbReference type="InterPro" id="IPR004089">
    <property type="entry name" value="MCPsignal_dom"/>
</dbReference>
<evidence type="ECO:0000256" key="2">
    <source>
        <dbReference type="ARBA" id="ARBA00029447"/>
    </source>
</evidence>
<evidence type="ECO:0000256" key="1">
    <source>
        <dbReference type="ARBA" id="ARBA00023224"/>
    </source>
</evidence>
<reference evidence="7 8" key="1">
    <citation type="submission" date="2021-03" db="EMBL/GenBank/DDBJ databases">
        <authorList>
            <person name="So Y."/>
        </authorList>
    </citation>
    <scope>NUCLEOTIDE SEQUENCE [LARGE SCALE GENOMIC DNA]</scope>
    <source>
        <strain evidence="7 8">PWR1</strain>
    </source>
</reference>
<dbReference type="Gene3D" id="1.10.287.950">
    <property type="entry name" value="Methyl-accepting chemotaxis protein"/>
    <property type="match status" value="1"/>
</dbReference>
<name>A0ABS4ANN7_9PROT</name>
<evidence type="ECO:0000256" key="3">
    <source>
        <dbReference type="PROSITE-ProRule" id="PRU00284"/>
    </source>
</evidence>
<dbReference type="PROSITE" id="PS50885">
    <property type="entry name" value="HAMP"/>
    <property type="match status" value="1"/>
</dbReference>
<keyword evidence="1 3" id="KW-0807">Transducer</keyword>
<evidence type="ECO:0000259" key="6">
    <source>
        <dbReference type="PROSITE" id="PS50885"/>
    </source>
</evidence>
<accession>A0ABS4ANN7</accession>
<dbReference type="RefSeq" id="WP_209350362.1">
    <property type="nucleotide sequence ID" value="NZ_JAGIYZ010000002.1"/>
</dbReference>
<evidence type="ECO:0000313" key="7">
    <source>
        <dbReference type="EMBL" id="MBP0462977.1"/>
    </source>
</evidence>
<dbReference type="InterPro" id="IPR009875">
    <property type="entry name" value="PilZ_domain"/>
</dbReference>
<dbReference type="InterPro" id="IPR003660">
    <property type="entry name" value="HAMP_dom"/>
</dbReference>
<gene>
    <name evidence="7" type="ORF">J5Y09_03560</name>
</gene>
<protein>
    <submittedName>
        <fullName evidence="7">PilZ domain-containing protein</fullName>
    </submittedName>
</protein>
<dbReference type="Pfam" id="PF00015">
    <property type="entry name" value="MCPsignal"/>
    <property type="match status" value="1"/>
</dbReference>
<keyword evidence="4" id="KW-0812">Transmembrane</keyword>
<dbReference type="CDD" id="cd06225">
    <property type="entry name" value="HAMP"/>
    <property type="match status" value="1"/>
</dbReference>
<keyword evidence="8" id="KW-1185">Reference proteome</keyword>
<dbReference type="PRINTS" id="PR00260">
    <property type="entry name" value="CHEMTRNSDUCR"/>
</dbReference>
<proteinExistence type="inferred from homology"/>
<dbReference type="Gene3D" id="2.40.10.220">
    <property type="entry name" value="predicted glycosyltransferase like domains"/>
    <property type="match status" value="1"/>
</dbReference>
<dbReference type="InterPro" id="IPR004090">
    <property type="entry name" value="Chemotax_Me-accpt_rcpt"/>
</dbReference>
<keyword evidence="4" id="KW-1133">Transmembrane helix</keyword>
<feature type="domain" description="Methyl-accepting transducer" evidence="5">
    <location>
        <begin position="311"/>
        <end position="526"/>
    </location>
</feature>
<dbReference type="EMBL" id="JAGIYZ010000002">
    <property type="protein sequence ID" value="MBP0462977.1"/>
    <property type="molecule type" value="Genomic_DNA"/>
</dbReference>
<dbReference type="SUPFAM" id="SSF58104">
    <property type="entry name" value="Methyl-accepting chemotaxis protein (MCP) signaling domain"/>
    <property type="match status" value="1"/>
</dbReference>
<keyword evidence="4" id="KW-0472">Membrane</keyword>
<comment type="caution">
    <text evidence="7">The sequence shown here is derived from an EMBL/GenBank/DDBJ whole genome shotgun (WGS) entry which is preliminary data.</text>
</comment>
<evidence type="ECO:0000259" key="5">
    <source>
        <dbReference type="PROSITE" id="PS50111"/>
    </source>
</evidence>
<comment type="similarity">
    <text evidence="2">Belongs to the methyl-accepting chemotaxis (MCP) protein family.</text>
</comment>
<dbReference type="SMART" id="SM00283">
    <property type="entry name" value="MA"/>
    <property type="match status" value="1"/>
</dbReference>
<evidence type="ECO:0000256" key="4">
    <source>
        <dbReference type="SAM" id="Phobius"/>
    </source>
</evidence>
<dbReference type="PANTHER" id="PTHR32089:SF112">
    <property type="entry name" value="LYSOZYME-LIKE PROTEIN-RELATED"/>
    <property type="match status" value="1"/>
</dbReference>
<dbReference type="SUPFAM" id="SSF141371">
    <property type="entry name" value="PilZ domain-like"/>
    <property type="match status" value="1"/>
</dbReference>
<feature type="domain" description="HAMP" evidence="6">
    <location>
        <begin position="210"/>
        <end position="263"/>
    </location>
</feature>
<feature type="transmembrane region" description="Helical" evidence="4">
    <location>
        <begin position="185"/>
        <end position="208"/>
    </location>
</feature>
<dbReference type="PANTHER" id="PTHR32089">
    <property type="entry name" value="METHYL-ACCEPTING CHEMOTAXIS PROTEIN MCPB"/>
    <property type="match status" value="1"/>
</dbReference>
<dbReference type="Gene3D" id="6.10.340.10">
    <property type="match status" value="1"/>
</dbReference>
<dbReference type="Proteomes" id="UP000680815">
    <property type="component" value="Unassembled WGS sequence"/>
</dbReference>